<gene>
    <name evidence="16" type="ORF">HRI_001586000</name>
</gene>
<dbReference type="InterPro" id="IPR003591">
    <property type="entry name" value="Leu-rich_rpt_typical-subtyp"/>
</dbReference>
<evidence type="ECO:0000256" key="8">
    <source>
        <dbReference type="ARBA" id="ARBA00022737"/>
    </source>
</evidence>
<keyword evidence="6 13" id="KW-0812">Transmembrane</keyword>
<evidence type="ECO:0000256" key="12">
    <source>
        <dbReference type="ARBA" id="ARBA00023180"/>
    </source>
</evidence>
<dbReference type="Pfam" id="PF13516">
    <property type="entry name" value="LRR_6"/>
    <property type="match status" value="1"/>
</dbReference>
<protein>
    <recommendedName>
        <fullName evidence="15">Leucine-rich repeat-containing N-terminal plant-type domain-containing protein</fullName>
    </recommendedName>
</protein>
<dbReference type="InterPro" id="IPR001611">
    <property type="entry name" value="Leu-rich_rpt"/>
</dbReference>
<comment type="similarity">
    <text evidence="2">Belongs to the RLP family.</text>
</comment>
<keyword evidence="4" id="KW-0597">Phosphoprotein</keyword>
<evidence type="ECO:0000256" key="7">
    <source>
        <dbReference type="ARBA" id="ARBA00022729"/>
    </source>
</evidence>
<evidence type="ECO:0000313" key="17">
    <source>
        <dbReference type="Proteomes" id="UP001165190"/>
    </source>
</evidence>
<dbReference type="AlphaFoldDB" id="A0A9W7HLS8"/>
<evidence type="ECO:0000256" key="14">
    <source>
        <dbReference type="SAM" id="SignalP"/>
    </source>
</evidence>
<keyword evidence="11" id="KW-0675">Receptor</keyword>
<keyword evidence="9 13" id="KW-1133">Transmembrane helix</keyword>
<evidence type="ECO:0000256" key="10">
    <source>
        <dbReference type="ARBA" id="ARBA00023136"/>
    </source>
</evidence>
<feature type="signal peptide" evidence="14">
    <location>
        <begin position="1"/>
        <end position="27"/>
    </location>
</feature>
<keyword evidence="17" id="KW-1185">Reference proteome</keyword>
<dbReference type="SUPFAM" id="SSF52058">
    <property type="entry name" value="L domain-like"/>
    <property type="match status" value="2"/>
</dbReference>
<dbReference type="PANTHER" id="PTHR48063:SF48">
    <property type="entry name" value="LRR RECEPTOR-LIKE SERINE_THREONINE-PROTEIN KINASE FLS2"/>
    <property type="match status" value="1"/>
</dbReference>
<dbReference type="FunFam" id="3.80.10.10:FF:000111">
    <property type="entry name" value="LRR receptor-like serine/threonine-protein kinase ERECTA"/>
    <property type="match status" value="1"/>
</dbReference>
<dbReference type="GO" id="GO:0005886">
    <property type="term" value="C:plasma membrane"/>
    <property type="evidence" value="ECO:0007669"/>
    <property type="project" value="UniProtKB-SubCell"/>
</dbReference>
<dbReference type="FunFam" id="3.80.10.10:FF:000041">
    <property type="entry name" value="LRR receptor-like serine/threonine-protein kinase ERECTA"/>
    <property type="match status" value="1"/>
</dbReference>
<comment type="caution">
    <text evidence="16">The sequence shown here is derived from an EMBL/GenBank/DDBJ whole genome shotgun (WGS) entry which is preliminary data.</text>
</comment>
<evidence type="ECO:0000256" key="1">
    <source>
        <dbReference type="ARBA" id="ARBA00004251"/>
    </source>
</evidence>
<keyword evidence="5" id="KW-0433">Leucine-rich repeat</keyword>
<comment type="subcellular location">
    <subcellularLocation>
        <location evidence="1">Cell membrane</location>
        <topology evidence="1">Single-pass type I membrane protein</topology>
    </subcellularLocation>
</comment>
<dbReference type="Pfam" id="PF13855">
    <property type="entry name" value="LRR_8"/>
    <property type="match status" value="2"/>
</dbReference>
<feature type="chain" id="PRO_5040913336" description="Leucine-rich repeat-containing N-terminal plant-type domain-containing protein" evidence="14">
    <location>
        <begin position="28"/>
        <end position="1011"/>
    </location>
</feature>
<evidence type="ECO:0000256" key="13">
    <source>
        <dbReference type="SAM" id="Phobius"/>
    </source>
</evidence>
<keyword evidence="7 14" id="KW-0732">Signal</keyword>
<dbReference type="PROSITE" id="PS51450">
    <property type="entry name" value="LRR"/>
    <property type="match status" value="3"/>
</dbReference>
<evidence type="ECO:0000256" key="2">
    <source>
        <dbReference type="ARBA" id="ARBA00009592"/>
    </source>
</evidence>
<evidence type="ECO:0000259" key="15">
    <source>
        <dbReference type="Pfam" id="PF08263"/>
    </source>
</evidence>
<dbReference type="Proteomes" id="UP001165190">
    <property type="component" value="Unassembled WGS sequence"/>
</dbReference>
<organism evidence="16 17">
    <name type="scientific">Hibiscus trionum</name>
    <name type="common">Flower of an hour</name>
    <dbReference type="NCBI Taxonomy" id="183268"/>
    <lineage>
        <taxon>Eukaryota</taxon>
        <taxon>Viridiplantae</taxon>
        <taxon>Streptophyta</taxon>
        <taxon>Embryophyta</taxon>
        <taxon>Tracheophyta</taxon>
        <taxon>Spermatophyta</taxon>
        <taxon>Magnoliopsida</taxon>
        <taxon>eudicotyledons</taxon>
        <taxon>Gunneridae</taxon>
        <taxon>Pentapetalae</taxon>
        <taxon>rosids</taxon>
        <taxon>malvids</taxon>
        <taxon>Malvales</taxon>
        <taxon>Malvaceae</taxon>
        <taxon>Malvoideae</taxon>
        <taxon>Hibiscus</taxon>
    </lineage>
</organism>
<feature type="domain" description="Leucine-rich repeat-containing N-terminal plant-type" evidence="15">
    <location>
        <begin position="37"/>
        <end position="74"/>
    </location>
</feature>
<evidence type="ECO:0000256" key="9">
    <source>
        <dbReference type="ARBA" id="ARBA00022989"/>
    </source>
</evidence>
<accession>A0A9W7HLS8</accession>
<sequence length="1011" mass="111394">MRAAVTNACFRFLFATAATICFSCCYANSNVNVVCIESEREALLKLKNDLIDPSNRLSSWVEGGDCCKWIGVVCHNITGHVHQLHLAAPPPPPDDYFASLAERDAYYRSKLGGRVNPSLLHLKHLNSLDLSSNNFSSIQIPDLFGLLGSLTYLNLSRAQFQGAIPRNLGNLSKLHYLDLGGNNLLPEARSLQWVSELSSLKYLDLSGVDLYIASDWLQVTYNLPSLLELHLSDCSLAADPYQISVNSTKSLAVLDLSSNQFSSLPMSIFSLHGLVSIDLRYNSLEGPIPDYFGNMSFLEVVDLSFNSLDSSIPNSLYSLNRLQFLSLGNNNFQGEISSAMGNLSSLIHLDLSDNMLQGRLPTSLEHLCNLKELDLSFNHIDQDISEILHTLSSCSLGCLESLSMAYNQLSGHLTDFFGQFKSLVHLSLSGNRISGPIPFSIGELSSLEVFDVSENQLNGTFPPSLGQLGNLETLSIGQNVLEGVVSETCFSNLTRLTYLEASGNMLRFQPNPSWVPPFQCETIELGHWYLGSKFPRWLEFQNNLSGLDISHAGISDVLPTWFLNLSTHFEYVDLSSNDLTGGISYLNVRTYLDLSSNRFTGPLPRLLPTLLGLVLSNNSFSGSLVEFVCNSSESRNMWILDISTNLLFGEIPDCWSHWQGLGLLNLGNNKLTGKIPSSLGYTNPVELNLRNNSMFGEIPSTLQNCSRLLILDLSENHFSGSVPAWMGEKLFNLVVLILRSNKFDGHIPHKICALQYLQNLDLAHNNISEAIPKCFSNFSAMATKNKTSADLGGWGFVEGKSVYWSALLVLKGREDEYSSTLGLVTSLDLSANHLTGQIPKELGTLTGLRSLNLSRNLLTGNIPDNIGNMESMESLDLSMNKLHGGIPSSFSNLNFLNHFNVSYNNLTGQIPTSTQLQSFENSSYMPNHLCGPPVSKNCITKGVPTDGGGSEGSSGQSKVKGLYVSIVVGFVMGFWGVVAPLFFIRSWRHAYYQKLDHVGRKLYVFWATMGR</sequence>
<dbReference type="Gene3D" id="3.80.10.10">
    <property type="entry name" value="Ribonuclease Inhibitor"/>
    <property type="match status" value="4"/>
</dbReference>
<dbReference type="SMART" id="SM00365">
    <property type="entry name" value="LRR_SD22"/>
    <property type="match status" value="7"/>
</dbReference>
<evidence type="ECO:0000256" key="5">
    <source>
        <dbReference type="ARBA" id="ARBA00022614"/>
    </source>
</evidence>
<reference evidence="16" key="1">
    <citation type="submission" date="2023-05" db="EMBL/GenBank/DDBJ databases">
        <title>Genome and transcriptome analyses reveal genes involved in the formation of fine ridges on petal epidermal cells in Hibiscus trionum.</title>
        <authorList>
            <person name="Koshimizu S."/>
            <person name="Masuda S."/>
            <person name="Ishii T."/>
            <person name="Shirasu K."/>
            <person name="Hoshino A."/>
            <person name="Arita M."/>
        </authorList>
    </citation>
    <scope>NUCLEOTIDE SEQUENCE</scope>
    <source>
        <strain evidence="16">Hamamatsu line</strain>
    </source>
</reference>
<dbReference type="EMBL" id="BSYR01000016">
    <property type="protein sequence ID" value="GMI79167.1"/>
    <property type="molecule type" value="Genomic_DNA"/>
</dbReference>
<evidence type="ECO:0000256" key="6">
    <source>
        <dbReference type="ARBA" id="ARBA00022692"/>
    </source>
</evidence>
<dbReference type="FunFam" id="3.80.10.10:FF:000095">
    <property type="entry name" value="LRR receptor-like serine/threonine-protein kinase GSO1"/>
    <property type="match status" value="1"/>
</dbReference>
<dbReference type="PANTHER" id="PTHR48063">
    <property type="entry name" value="LRR RECEPTOR-LIKE KINASE"/>
    <property type="match status" value="1"/>
</dbReference>
<dbReference type="SMART" id="SM00369">
    <property type="entry name" value="LRR_TYP"/>
    <property type="match status" value="11"/>
</dbReference>
<dbReference type="FunFam" id="3.80.10.10:FF:000383">
    <property type="entry name" value="Leucine-rich repeat receptor protein kinase EMS1"/>
    <property type="match status" value="1"/>
</dbReference>
<dbReference type="GO" id="GO:0007165">
    <property type="term" value="P:signal transduction"/>
    <property type="evidence" value="ECO:0007669"/>
    <property type="project" value="UniProtKB-ARBA"/>
</dbReference>
<dbReference type="Pfam" id="PF00560">
    <property type="entry name" value="LRR_1"/>
    <property type="match status" value="10"/>
</dbReference>
<keyword evidence="8" id="KW-0677">Repeat</keyword>
<feature type="transmembrane region" description="Helical" evidence="13">
    <location>
        <begin position="962"/>
        <end position="984"/>
    </location>
</feature>
<name>A0A9W7HLS8_HIBTR</name>
<dbReference type="InterPro" id="IPR013210">
    <property type="entry name" value="LRR_N_plant-typ"/>
</dbReference>
<dbReference type="Pfam" id="PF08263">
    <property type="entry name" value="LRRNT_2"/>
    <property type="match status" value="1"/>
</dbReference>
<dbReference type="OrthoDB" id="980126at2759"/>
<dbReference type="InterPro" id="IPR046956">
    <property type="entry name" value="RLP23-like"/>
</dbReference>
<evidence type="ECO:0000256" key="3">
    <source>
        <dbReference type="ARBA" id="ARBA00022475"/>
    </source>
</evidence>
<dbReference type="SUPFAM" id="SSF52047">
    <property type="entry name" value="RNI-like"/>
    <property type="match status" value="1"/>
</dbReference>
<proteinExistence type="inferred from homology"/>
<evidence type="ECO:0000256" key="11">
    <source>
        <dbReference type="ARBA" id="ARBA00023170"/>
    </source>
</evidence>
<dbReference type="InterPro" id="IPR032675">
    <property type="entry name" value="LRR_dom_sf"/>
</dbReference>
<keyword evidence="12" id="KW-0325">Glycoprotein</keyword>
<evidence type="ECO:0000256" key="4">
    <source>
        <dbReference type="ARBA" id="ARBA00022553"/>
    </source>
</evidence>
<evidence type="ECO:0000313" key="16">
    <source>
        <dbReference type="EMBL" id="GMI79167.1"/>
    </source>
</evidence>
<keyword evidence="10 13" id="KW-0472">Membrane</keyword>
<keyword evidence="3" id="KW-1003">Cell membrane</keyword>